<accession>A0A9J5ZEA6</accession>
<organism evidence="1 2">
    <name type="scientific">Solanum commersonii</name>
    <name type="common">Commerson's wild potato</name>
    <name type="synonym">Commerson's nightshade</name>
    <dbReference type="NCBI Taxonomy" id="4109"/>
    <lineage>
        <taxon>Eukaryota</taxon>
        <taxon>Viridiplantae</taxon>
        <taxon>Streptophyta</taxon>
        <taxon>Embryophyta</taxon>
        <taxon>Tracheophyta</taxon>
        <taxon>Spermatophyta</taxon>
        <taxon>Magnoliopsida</taxon>
        <taxon>eudicotyledons</taxon>
        <taxon>Gunneridae</taxon>
        <taxon>Pentapetalae</taxon>
        <taxon>asterids</taxon>
        <taxon>lamiids</taxon>
        <taxon>Solanales</taxon>
        <taxon>Solanaceae</taxon>
        <taxon>Solanoideae</taxon>
        <taxon>Solaneae</taxon>
        <taxon>Solanum</taxon>
    </lineage>
</organism>
<protein>
    <submittedName>
        <fullName evidence="1">Uncharacterized protein</fullName>
    </submittedName>
</protein>
<comment type="caution">
    <text evidence="1">The sequence shown here is derived from an EMBL/GenBank/DDBJ whole genome shotgun (WGS) entry which is preliminary data.</text>
</comment>
<evidence type="ECO:0000313" key="1">
    <source>
        <dbReference type="EMBL" id="KAG5610271.1"/>
    </source>
</evidence>
<dbReference type="EMBL" id="JACXVP010000004">
    <property type="protein sequence ID" value="KAG5610271.1"/>
    <property type="molecule type" value="Genomic_DNA"/>
</dbReference>
<reference evidence="1 2" key="1">
    <citation type="submission" date="2020-09" db="EMBL/GenBank/DDBJ databases">
        <title>De no assembly of potato wild relative species, Solanum commersonii.</title>
        <authorList>
            <person name="Cho K."/>
        </authorList>
    </citation>
    <scope>NUCLEOTIDE SEQUENCE [LARGE SCALE GENOMIC DNA]</scope>
    <source>
        <strain evidence="1">LZ3.2</strain>
        <tissue evidence="1">Leaf</tissue>
    </source>
</reference>
<dbReference type="Proteomes" id="UP000824120">
    <property type="component" value="Chromosome 4"/>
</dbReference>
<dbReference type="AlphaFoldDB" id="A0A9J5ZEA6"/>
<sequence length="87" mass="10236">MKKIERIPLSSLSVKDEDKVFFSIKNKVIEKGTREKSHLQGKNKRINIKEIQQKTNTKVLELWTEGHYARDCWYKKAESNITISSKN</sequence>
<gene>
    <name evidence="1" type="ORF">H5410_021552</name>
</gene>
<name>A0A9J5ZEA6_SOLCO</name>
<keyword evidence="2" id="KW-1185">Reference proteome</keyword>
<evidence type="ECO:0000313" key="2">
    <source>
        <dbReference type="Proteomes" id="UP000824120"/>
    </source>
</evidence>
<proteinExistence type="predicted"/>